<dbReference type="SUPFAM" id="SSF46689">
    <property type="entry name" value="Homeodomain-like"/>
    <property type="match status" value="1"/>
</dbReference>
<keyword evidence="1" id="KW-0805">Transcription regulation</keyword>
<protein>
    <submittedName>
        <fullName evidence="6">TetR/AcrR family transcriptional regulator</fullName>
    </submittedName>
</protein>
<dbReference type="PROSITE" id="PS50977">
    <property type="entry name" value="HTH_TETR_2"/>
    <property type="match status" value="1"/>
</dbReference>
<evidence type="ECO:0000313" key="6">
    <source>
        <dbReference type="EMBL" id="TDD59421.1"/>
    </source>
</evidence>
<evidence type="ECO:0000256" key="3">
    <source>
        <dbReference type="ARBA" id="ARBA00023163"/>
    </source>
</evidence>
<gene>
    <name evidence="6" type="ORF">E1293_46440</name>
</gene>
<dbReference type="PRINTS" id="PR00455">
    <property type="entry name" value="HTHTETR"/>
</dbReference>
<sequence>MAEQVKTRRERYVASTRAALLEAGRRFFADRGFTDVSAEELVRAAGLTRGALYHHFAGKQGLFEAVFEDLEAEAAERITTAMAAEDDPWTRTSAGIRAFLEICSDPAYREIVLLQGPIALGWQRWRELDQRYLGTILTDGLAALLGDTGPHPLALTTAAFYGALTELALTVADAQDPTQARDQALHLIGGMFAGLR</sequence>
<comment type="caution">
    <text evidence="6">The sequence shown here is derived from an EMBL/GenBank/DDBJ whole genome shotgun (WGS) entry which is preliminary data.</text>
</comment>
<accession>A0A4R4ZKV6</accession>
<dbReference type="PROSITE" id="PS01081">
    <property type="entry name" value="HTH_TETR_1"/>
    <property type="match status" value="1"/>
</dbReference>
<dbReference type="Pfam" id="PF21351">
    <property type="entry name" value="TetR_C_41"/>
    <property type="match status" value="1"/>
</dbReference>
<evidence type="ECO:0000259" key="5">
    <source>
        <dbReference type="PROSITE" id="PS50977"/>
    </source>
</evidence>
<dbReference type="GO" id="GO:0003700">
    <property type="term" value="F:DNA-binding transcription factor activity"/>
    <property type="evidence" value="ECO:0007669"/>
    <property type="project" value="TreeGrafter"/>
</dbReference>
<dbReference type="Gene3D" id="1.10.357.10">
    <property type="entry name" value="Tetracycline Repressor, domain 2"/>
    <property type="match status" value="1"/>
</dbReference>
<evidence type="ECO:0000256" key="1">
    <source>
        <dbReference type="ARBA" id="ARBA00023015"/>
    </source>
</evidence>
<feature type="domain" description="HTH tetR-type" evidence="5">
    <location>
        <begin position="14"/>
        <end position="74"/>
    </location>
</feature>
<dbReference type="PANTHER" id="PTHR30055:SF234">
    <property type="entry name" value="HTH-TYPE TRANSCRIPTIONAL REGULATOR BETI"/>
    <property type="match status" value="1"/>
</dbReference>
<dbReference type="Pfam" id="PF00440">
    <property type="entry name" value="TetR_N"/>
    <property type="match status" value="1"/>
</dbReference>
<dbReference type="Proteomes" id="UP000295578">
    <property type="component" value="Unassembled WGS sequence"/>
</dbReference>
<organism evidence="6 7">
    <name type="scientific">Actinomadura darangshiensis</name>
    <dbReference type="NCBI Taxonomy" id="705336"/>
    <lineage>
        <taxon>Bacteria</taxon>
        <taxon>Bacillati</taxon>
        <taxon>Actinomycetota</taxon>
        <taxon>Actinomycetes</taxon>
        <taxon>Streptosporangiales</taxon>
        <taxon>Thermomonosporaceae</taxon>
        <taxon>Actinomadura</taxon>
    </lineage>
</organism>
<feature type="DNA-binding region" description="H-T-H motif" evidence="4">
    <location>
        <begin position="37"/>
        <end position="56"/>
    </location>
</feature>
<reference evidence="6 7" key="1">
    <citation type="submission" date="2019-03" db="EMBL/GenBank/DDBJ databases">
        <title>Draft genome sequences of novel Actinobacteria.</title>
        <authorList>
            <person name="Sahin N."/>
            <person name="Ay H."/>
            <person name="Saygin H."/>
        </authorList>
    </citation>
    <scope>NUCLEOTIDE SEQUENCE [LARGE SCALE GENOMIC DNA]</scope>
    <source>
        <strain evidence="6 7">DSM 45941</strain>
    </source>
</reference>
<dbReference type="OrthoDB" id="9805134at2"/>
<dbReference type="InterPro" id="IPR049484">
    <property type="entry name" value="Rv0078-like_C"/>
</dbReference>
<proteinExistence type="predicted"/>
<dbReference type="EMBL" id="SMKY01000568">
    <property type="protein sequence ID" value="TDD59421.1"/>
    <property type="molecule type" value="Genomic_DNA"/>
</dbReference>
<dbReference type="InterPro" id="IPR001647">
    <property type="entry name" value="HTH_TetR"/>
</dbReference>
<dbReference type="RefSeq" id="WP_132206463.1">
    <property type="nucleotide sequence ID" value="NZ_SMKY01000568.1"/>
</dbReference>
<evidence type="ECO:0000256" key="2">
    <source>
        <dbReference type="ARBA" id="ARBA00023125"/>
    </source>
</evidence>
<dbReference type="InterPro" id="IPR023772">
    <property type="entry name" value="DNA-bd_HTH_TetR-type_CS"/>
</dbReference>
<keyword evidence="3" id="KW-0804">Transcription</keyword>
<dbReference type="PANTHER" id="PTHR30055">
    <property type="entry name" value="HTH-TYPE TRANSCRIPTIONAL REGULATOR RUTR"/>
    <property type="match status" value="1"/>
</dbReference>
<dbReference type="GO" id="GO:0000976">
    <property type="term" value="F:transcription cis-regulatory region binding"/>
    <property type="evidence" value="ECO:0007669"/>
    <property type="project" value="TreeGrafter"/>
</dbReference>
<name>A0A4R4ZKV6_9ACTN</name>
<keyword evidence="2 4" id="KW-0238">DNA-binding</keyword>
<keyword evidence="7" id="KW-1185">Reference proteome</keyword>
<evidence type="ECO:0000313" key="7">
    <source>
        <dbReference type="Proteomes" id="UP000295578"/>
    </source>
</evidence>
<dbReference type="AlphaFoldDB" id="A0A4R4ZKV6"/>
<dbReference type="InterPro" id="IPR009057">
    <property type="entry name" value="Homeodomain-like_sf"/>
</dbReference>
<dbReference type="InterPro" id="IPR050109">
    <property type="entry name" value="HTH-type_TetR-like_transc_reg"/>
</dbReference>
<evidence type="ECO:0000256" key="4">
    <source>
        <dbReference type="PROSITE-ProRule" id="PRU00335"/>
    </source>
</evidence>